<accession>A0A6F8ZKT7</accession>
<evidence type="ECO:0000313" key="1">
    <source>
        <dbReference type="EMBL" id="CAB1282925.1"/>
    </source>
</evidence>
<protein>
    <submittedName>
        <fullName evidence="1">Uncharacterized protein</fullName>
    </submittedName>
</protein>
<dbReference type="Proteomes" id="UP000501273">
    <property type="component" value="Chromosome"/>
</dbReference>
<sequence length="51" mass="5845">MSRDLTNITAHYHGAVVVAMLHSHRPTDSKLLCMWQELVVFDANFHCFTSL</sequence>
<keyword evidence="2" id="KW-1185">Reference proteome</keyword>
<proteinExistence type="predicted"/>
<organism evidence="1 2">
    <name type="scientific">Xylella phage Cota</name>
    <dbReference type="NCBI Taxonomy" id="2699877"/>
    <lineage>
        <taxon>Viruses</taxon>
        <taxon>Duplodnaviria</taxon>
        <taxon>Heunggongvirae</taxon>
        <taxon>Uroviricota</taxon>
        <taxon>Caudoviricetes</taxon>
        <taxon>Autographivirales</taxon>
        <taxon>Autonotataviridae</taxon>
        <taxon>Cotavirus</taxon>
        <taxon>Cotavirus cota</taxon>
    </lineage>
</organism>
<dbReference type="EMBL" id="LR778216">
    <property type="protein sequence ID" value="CAB1282925.1"/>
    <property type="molecule type" value="Genomic_DNA"/>
</dbReference>
<name>A0A6F8ZKT7_9CAUD</name>
<evidence type="ECO:0000313" key="2">
    <source>
        <dbReference type="Proteomes" id="UP000501273"/>
    </source>
</evidence>
<reference evidence="1 2" key="1">
    <citation type="submission" date="2020-03" db="EMBL/GenBank/DDBJ databases">
        <authorList>
            <person name="Ansaldi M."/>
            <person name="Clavijo F."/>
        </authorList>
    </citation>
    <scope>NUCLEOTIDE SEQUENCE [LARGE SCALE GENOMIC DNA]</scope>
</reference>